<keyword evidence="1" id="KW-0472">Membrane</keyword>
<evidence type="ECO:0000256" key="1">
    <source>
        <dbReference type="SAM" id="Phobius"/>
    </source>
</evidence>
<feature type="transmembrane region" description="Helical" evidence="1">
    <location>
        <begin position="279"/>
        <end position="302"/>
    </location>
</feature>
<gene>
    <name evidence="2" type="ORF">S03H2_19707</name>
</gene>
<evidence type="ECO:0000313" key="2">
    <source>
        <dbReference type="EMBL" id="GAH32092.1"/>
    </source>
</evidence>
<feature type="non-terminal residue" evidence="2">
    <location>
        <position position="1"/>
    </location>
</feature>
<keyword evidence="1" id="KW-1133">Transmembrane helix</keyword>
<feature type="non-terminal residue" evidence="2">
    <location>
        <position position="304"/>
    </location>
</feature>
<accession>X1EHM4</accession>
<name>X1EHM4_9ZZZZ</name>
<dbReference type="EMBL" id="BARU01010320">
    <property type="protein sequence ID" value="GAH32092.1"/>
    <property type="molecule type" value="Genomic_DNA"/>
</dbReference>
<comment type="caution">
    <text evidence="2">The sequence shown here is derived from an EMBL/GenBank/DDBJ whole genome shotgun (WGS) entry which is preliminary data.</text>
</comment>
<reference evidence="2" key="1">
    <citation type="journal article" date="2014" name="Front. Microbiol.">
        <title>High frequency of phylogenetically diverse reductive dehalogenase-homologous genes in deep subseafloor sedimentary metagenomes.</title>
        <authorList>
            <person name="Kawai M."/>
            <person name="Futagami T."/>
            <person name="Toyoda A."/>
            <person name="Takaki Y."/>
            <person name="Nishi S."/>
            <person name="Hori S."/>
            <person name="Arai W."/>
            <person name="Tsubouchi T."/>
            <person name="Morono Y."/>
            <person name="Uchiyama I."/>
            <person name="Ito T."/>
            <person name="Fujiyama A."/>
            <person name="Inagaki F."/>
            <person name="Takami H."/>
        </authorList>
    </citation>
    <scope>NUCLEOTIDE SEQUENCE</scope>
    <source>
        <strain evidence="2">Expedition CK06-06</strain>
    </source>
</reference>
<proteinExistence type="predicted"/>
<sequence length="304" mass="32291">VRVELQYNSPIPAPSNAINIYGSPSKHATLKILEHDKKHNGEIVISGFDAGGGSNKLALGVGDADTLDAIINDLGKHLKEGGDLEDTLIGNPVNTYTDKNGNTFTASIGQVDTRGFDADLMEEYAQILSDNARSLTRTQTFDLGGGEMDDTILDPDGDGYVQLGGQEDDVIYMTNGKLKLDSSLVIEGTGTLVIDGGKLDLNHATLDWDGDIYILGNENKGDAQFKVRHASVDITGDIFLLGSDNGKVKMDLHNDNGKNDGYTKIKGSILAATGVAQNLVGFFLIIGASFGPIIGAMVADYLRS</sequence>
<protein>
    <submittedName>
        <fullName evidence="2">Uncharacterized protein</fullName>
    </submittedName>
</protein>
<dbReference type="AlphaFoldDB" id="X1EHM4"/>
<keyword evidence="1" id="KW-0812">Transmembrane</keyword>
<organism evidence="2">
    <name type="scientific">marine sediment metagenome</name>
    <dbReference type="NCBI Taxonomy" id="412755"/>
    <lineage>
        <taxon>unclassified sequences</taxon>
        <taxon>metagenomes</taxon>
        <taxon>ecological metagenomes</taxon>
    </lineage>
</organism>